<evidence type="ECO:0000313" key="6">
    <source>
        <dbReference type="Proteomes" id="UP000316759"/>
    </source>
</evidence>
<dbReference type="Pfam" id="PF22975">
    <property type="entry name" value="EPS8_2nd"/>
    <property type="match status" value="1"/>
</dbReference>
<sequence length="612" mass="70518">MEPYNVPNGSSWQLTHMATFAERHLHPRLQEFGSLIERLDQRSLSLSQCFLTLNERGLGIFNEASRTKSLFHWDKIVEYADVSTPGDHSEELFVLRIKHSGIDLLGFRNEVLVFKQNETSKATSLTKTLFAEEKKRKSAGNLVDGSNETSSRKKTDSSLLDSPYGESLYMLNRCLDDIEFLAKKLKKYIKKQEDSSRNNSVRPPSPEDAIEAVQKAKFALNLAESVKQCAPDAFTKVFIRMITFVDWMDELCEKYSIIPNYPQNLVRDVVEPLLQESTLGTIKEFMESKLQQKWSQLGPAWNTSPENWSSPLPGYTPHFRSIPRYVSTVENGWINQHLFHRHGSRRRRAQSIGQNELDDPADTLLLEIVKPVIPTRQYAEDFEEIQNQGKRLCFATVPHLGARRQELGADQGEMFELLDDSTPYWWQVRNHSGHTGLIPAWKLRPVRLTGDLMDFRPPGSLRSEATLRSRNKTLPPFEYWYRESTTLSQRDRLRAQSYGPINRVNMRDLDLNSTNDFQPMVVYIPTETLEENRPLPILLFPYCNRQHSSTISMSTSPRRQFEQTIDSTFDLQNPTFSTMTKENTLYGHPRVPSVYSPTIKLDRRSSFIAGKV</sequence>
<evidence type="ECO:0000256" key="1">
    <source>
        <dbReference type="ARBA" id="ARBA00022443"/>
    </source>
</evidence>
<dbReference type="InterPro" id="IPR055093">
    <property type="entry name" value="EPS8_2nd"/>
</dbReference>
<gene>
    <name evidence="5" type="ORF">FGIG_08758</name>
</gene>
<evidence type="ECO:0000256" key="2">
    <source>
        <dbReference type="PROSITE-ProRule" id="PRU00192"/>
    </source>
</evidence>
<dbReference type="PROSITE" id="PS50002">
    <property type="entry name" value="SH3"/>
    <property type="match status" value="1"/>
</dbReference>
<dbReference type="Pfam" id="PF00018">
    <property type="entry name" value="SH3_1"/>
    <property type="match status" value="1"/>
</dbReference>
<keyword evidence="1 2" id="KW-0728">SH3 domain</keyword>
<dbReference type="GO" id="GO:0005886">
    <property type="term" value="C:plasma membrane"/>
    <property type="evidence" value="ECO:0007669"/>
    <property type="project" value="TreeGrafter"/>
</dbReference>
<dbReference type="InterPro" id="IPR039801">
    <property type="entry name" value="EPS8-like"/>
</dbReference>
<dbReference type="AlphaFoldDB" id="A0A504YI24"/>
<dbReference type="InterPro" id="IPR001452">
    <property type="entry name" value="SH3_domain"/>
</dbReference>
<protein>
    <recommendedName>
        <fullName evidence="4">SH3 domain-containing protein</fullName>
    </recommendedName>
</protein>
<evidence type="ECO:0000256" key="3">
    <source>
        <dbReference type="SAM" id="MobiDB-lite"/>
    </source>
</evidence>
<dbReference type="Proteomes" id="UP000316759">
    <property type="component" value="Unassembled WGS sequence"/>
</dbReference>
<dbReference type="SMART" id="SM00326">
    <property type="entry name" value="SH3"/>
    <property type="match status" value="1"/>
</dbReference>
<dbReference type="GO" id="GO:0003779">
    <property type="term" value="F:actin binding"/>
    <property type="evidence" value="ECO:0007669"/>
    <property type="project" value="TreeGrafter"/>
</dbReference>
<reference evidence="5 6" key="1">
    <citation type="submission" date="2019-04" db="EMBL/GenBank/DDBJ databases">
        <title>Annotation for the trematode Fasciola gigantica.</title>
        <authorList>
            <person name="Choi Y.-J."/>
        </authorList>
    </citation>
    <scope>NUCLEOTIDE SEQUENCE [LARGE SCALE GENOMIC DNA]</scope>
    <source>
        <strain evidence="5">Uganda_cow_1</strain>
    </source>
</reference>
<dbReference type="GO" id="GO:0007266">
    <property type="term" value="P:Rho protein signal transduction"/>
    <property type="evidence" value="ECO:0007669"/>
    <property type="project" value="TreeGrafter"/>
</dbReference>
<dbReference type="SUPFAM" id="SSF50044">
    <property type="entry name" value="SH3-domain"/>
    <property type="match status" value="1"/>
</dbReference>
<evidence type="ECO:0000259" key="4">
    <source>
        <dbReference type="PROSITE" id="PS50002"/>
    </source>
</evidence>
<dbReference type="OrthoDB" id="4680325at2759"/>
<dbReference type="PANTHER" id="PTHR12287:SF23">
    <property type="entry name" value="AROUSER, ISOFORM A-RELATED"/>
    <property type="match status" value="1"/>
</dbReference>
<dbReference type="PANTHER" id="PTHR12287">
    <property type="entry name" value="EPIDERMAL GROWTH FACTOR RECEPTOR KINASE SUBSTRATE EPS8-RELATED PROTEIN"/>
    <property type="match status" value="1"/>
</dbReference>
<evidence type="ECO:0000313" key="5">
    <source>
        <dbReference type="EMBL" id="TPP61402.1"/>
    </source>
</evidence>
<comment type="caution">
    <text evidence="5">The sequence shown here is derived from an EMBL/GenBank/DDBJ whole genome shotgun (WGS) entry which is preliminary data.</text>
</comment>
<dbReference type="InterPro" id="IPR036028">
    <property type="entry name" value="SH3-like_dom_sf"/>
</dbReference>
<organism evidence="5 6">
    <name type="scientific">Fasciola gigantica</name>
    <name type="common">Giant liver fluke</name>
    <dbReference type="NCBI Taxonomy" id="46835"/>
    <lineage>
        <taxon>Eukaryota</taxon>
        <taxon>Metazoa</taxon>
        <taxon>Spiralia</taxon>
        <taxon>Lophotrochozoa</taxon>
        <taxon>Platyhelminthes</taxon>
        <taxon>Trematoda</taxon>
        <taxon>Digenea</taxon>
        <taxon>Plagiorchiida</taxon>
        <taxon>Echinostomata</taxon>
        <taxon>Echinostomatoidea</taxon>
        <taxon>Fasciolidae</taxon>
        <taxon>Fasciola</taxon>
    </lineage>
</organism>
<dbReference type="STRING" id="46835.A0A504YI24"/>
<dbReference type="GO" id="GO:0035023">
    <property type="term" value="P:regulation of Rho protein signal transduction"/>
    <property type="evidence" value="ECO:0007669"/>
    <property type="project" value="TreeGrafter"/>
</dbReference>
<feature type="domain" description="SH3" evidence="4">
    <location>
        <begin position="388"/>
        <end position="448"/>
    </location>
</feature>
<feature type="region of interest" description="Disordered" evidence="3">
    <location>
        <begin position="140"/>
        <end position="159"/>
    </location>
</feature>
<dbReference type="EMBL" id="SUNJ01008205">
    <property type="protein sequence ID" value="TPP61402.1"/>
    <property type="molecule type" value="Genomic_DNA"/>
</dbReference>
<proteinExistence type="predicted"/>
<dbReference type="Gene3D" id="2.30.30.40">
    <property type="entry name" value="SH3 Domains"/>
    <property type="match status" value="1"/>
</dbReference>
<accession>A0A504YI24</accession>
<keyword evidence="6" id="KW-1185">Reference proteome</keyword>
<name>A0A504YI24_FASGI</name>